<dbReference type="Proteomes" id="UP000324632">
    <property type="component" value="Chromosome 3"/>
</dbReference>
<protein>
    <submittedName>
        <fullName evidence="1">Leucine-rich repeat LGI family member 2 LGI1-like protein 2</fullName>
    </submittedName>
</protein>
<dbReference type="PANTHER" id="PTHR45713">
    <property type="entry name" value="FTP DOMAIN-CONTAINING PROTEIN"/>
    <property type="match status" value="1"/>
</dbReference>
<organism evidence="1 2">
    <name type="scientific">Triplophysa tibetana</name>
    <dbReference type="NCBI Taxonomy" id="1572043"/>
    <lineage>
        <taxon>Eukaryota</taxon>
        <taxon>Metazoa</taxon>
        <taxon>Chordata</taxon>
        <taxon>Craniata</taxon>
        <taxon>Vertebrata</taxon>
        <taxon>Euteleostomi</taxon>
        <taxon>Actinopterygii</taxon>
        <taxon>Neopterygii</taxon>
        <taxon>Teleostei</taxon>
        <taxon>Ostariophysi</taxon>
        <taxon>Cypriniformes</taxon>
        <taxon>Nemacheilidae</taxon>
        <taxon>Triplophysa</taxon>
    </lineage>
</organism>
<accession>A0A5A9PQI9</accession>
<evidence type="ECO:0000313" key="2">
    <source>
        <dbReference type="Proteomes" id="UP000324632"/>
    </source>
</evidence>
<sequence>MGVMATGRRGERVIITAHGSYLQEASGAEIRIGDSLENNGNNNSRCAVISDPLPGNTISYSCYGMVGRYVNVVMTGYTSRLTLCEVEVYETVKSVFIFAPLFGGSHIYKFDDQNKFSKFQDIEVSYISKPNYIEALQIGND</sequence>
<dbReference type="AlphaFoldDB" id="A0A5A9PQI9"/>
<gene>
    <name evidence="1" type="ORF">E1301_Tti014133</name>
</gene>
<name>A0A5A9PQI9_9TELE</name>
<evidence type="ECO:0000313" key="1">
    <source>
        <dbReference type="EMBL" id="KAA0723832.1"/>
    </source>
</evidence>
<dbReference type="InterPro" id="IPR051941">
    <property type="entry name" value="BG_Antigen-Binding_Lectin"/>
</dbReference>
<reference evidence="1 2" key="1">
    <citation type="journal article" date="2019" name="Mol. Ecol. Resour.">
        <title>Chromosome-level genome assembly of Triplophysa tibetana, a fish adapted to the harsh high-altitude environment of the Tibetan Plateau.</title>
        <authorList>
            <person name="Yang X."/>
            <person name="Liu H."/>
            <person name="Ma Z."/>
            <person name="Zou Y."/>
            <person name="Zou M."/>
            <person name="Mao Y."/>
            <person name="Li X."/>
            <person name="Wang H."/>
            <person name="Chen T."/>
            <person name="Wang W."/>
            <person name="Yang R."/>
        </authorList>
    </citation>
    <scope>NUCLEOTIDE SEQUENCE [LARGE SCALE GENOMIC DNA]</scope>
    <source>
        <strain evidence="1">TTIB1903HZAU</strain>
        <tissue evidence="1">Muscle</tissue>
    </source>
</reference>
<proteinExistence type="predicted"/>
<dbReference type="Gene3D" id="2.60.120.260">
    <property type="entry name" value="Galactose-binding domain-like"/>
    <property type="match status" value="1"/>
</dbReference>
<dbReference type="SUPFAM" id="SSF49785">
    <property type="entry name" value="Galactose-binding domain-like"/>
    <property type="match status" value="1"/>
</dbReference>
<dbReference type="PANTHER" id="PTHR45713:SF6">
    <property type="entry name" value="F5_8 TYPE C DOMAIN-CONTAINING PROTEIN"/>
    <property type="match status" value="1"/>
</dbReference>
<dbReference type="InterPro" id="IPR008979">
    <property type="entry name" value="Galactose-bd-like_sf"/>
</dbReference>
<comment type="caution">
    <text evidence="1">The sequence shown here is derived from an EMBL/GenBank/DDBJ whole genome shotgun (WGS) entry which is preliminary data.</text>
</comment>
<dbReference type="EMBL" id="SOYY01000003">
    <property type="protein sequence ID" value="KAA0723832.1"/>
    <property type="molecule type" value="Genomic_DNA"/>
</dbReference>
<keyword evidence="2" id="KW-1185">Reference proteome</keyword>